<dbReference type="Proteomes" id="UP000268094">
    <property type="component" value="Unassembled WGS sequence"/>
</dbReference>
<evidence type="ECO:0000259" key="3">
    <source>
        <dbReference type="PROSITE" id="PS50887"/>
    </source>
</evidence>
<accession>A0A3A8IYW5</accession>
<proteinExistence type="predicted"/>
<evidence type="ECO:0000256" key="2">
    <source>
        <dbReference type="ARBA" id="ARBA00034247"/>
    </source>
</evidence>
<protein>
    <recommendedName>
        <fullName evidence="1">diguanylate cyclase</fullName>
        <ecNumber evidence="1">2.7.7.65</ecNumber>
    </recommendedName>
</protein>
<dbReference type="EC" id="2.7.7.65" evidence="1"/>
<dbReference type="GO" id="GO:1902201">
    <property type="term" value="P:negative regulation of bacterial-type flagellum-dependent cell motility"/>
    <property type="evidence" value="ECO:0007669"/>
    <property type="project" value="TreeGrafter"/>
</dbReference>
<evidence type="ECO:0000313" key="4">
    <source>
        <dbReference type="EMBL" id="RKG87878.1"/>
    </source>
</evidence>
<dbReference type="Gene3D" id="3.30.70.270">
    <property type="match status" value="1"/>
</dbReference>
<dbReference type="InterPro" id="IPR043128">
    <property type="entry name" value="Rev_trsase/Diguanyl_cyclase"/>
</dbReference>
<evidence type="ECO:0000256" key="1">
    <source>
        <dbReference type="ARBA" id="ARBA00012528"/>
    </source>
</evidence>
<dbReference type="InterPro" id="IPR029787">
    <property type="entry name" value="Nucleotide_cyclase"/>
</dbReference>
<comment type="catalytic activity">
    <reaction evidence="2">
        <text>2 GTP = 3',3'-c-di-GMP + 2 diphosphate</text>
        <dbReference type="Rhea" id="RHEA:24898"/>
        <dbReference type="ChEBI" id="CHEBI:33019"/>
        <dbReference type="ChEBI" id="CHEBI:37565"/>
        <dbReference type="ChEBI" id="CHEBI:58805"/>
        <dbReference type="EC" id="2.7.7.65"/>
    </reaction>
</comment>
<dbReference type="SUPFAM" id="SSF55073">
    <property type="entry name" value="Nucleotide cyclase"/>
    <property type="match status" value="1"/>
</dbReference>
<name>A0A3A8IYW5_9BACT</name>
<dbReference type="InterPro" id="IPR050469">
    <property type="entry name" value="Diguanylate_Cyclase"/>
</dbReference>
<gene>
    <name evidence="4" type="ORF">D7V88_15225</name>
</gene>
<reference evidence="5" key="1">
    <citation type="submission" date="2018-09" db="EMBL/GenBank/DDBJ databases">
        <authorList>
            <person name="Livingstone P.G."/>
            <person name="Whitworth D.E."/>
        </authorList>
    </citation>
    <scope>NUCLEOTIDE SEQUENCE [LARGE SCALE GENOMIC DNA]</scope>
    <source>
        <strain evidence="5">CA054A</strain>
    </source>
</reference>
<dbReference type="InterPro" id="IPR000160">
    <property type="entry name" value="GGDEF_dom"/>
</dbReference>
<dbReference type="PANTHER" id="PTHR45138">
    <property type="entry name" value="REGULATORY COMPONENTS OF SENSORY TRANSDUCTION SYSTEM"/>
    <property type="match status" value="1"/>
</dbReference>
<organism evidence="4 5">
    <name type="scientific">Corallococcus terminator</name>
    <dbReference type="NCBI Taxonomy" id="2316733"/>
    <lineage>
        <taxon>Bacteria</taxon>
        <taxon>Pseudomonadati</taxon>
        <taxon>Myxococcota</taxon>
        <taxon>Myxococcia</taxon>
        <taxon>Myxococcales</taxon>
        <taxon>Cystobacterineae</taxon>
        <taxon>Myxococcaceae</taxon>
        <taxon>Corallococcus</taxon>
    </lineage>
</organism>
<evidence type="ECO:0000313" key="5">
    <source>
        <dbReference type="Proteomes" id="UP000268094"/>
    </source>
</evidence>
<dbReference type="GO" id="GO:0043709">
    <property type="term" value="P:cell adhesion involved in single-species biofilm formation"/>
    <property type="evidence" value="ECO:0007669"/>
    <property type="project" value="TreeGrafter"/>
</dbReference>
<dbReference type="Pfam" id="PF00990">
    <property type="entry name" value="GGDEF"/>
    <property type="match status" value="1"/>
</dbReference>
<dbReference type="PANTHER" id="PTHR45138:SF9">
    <property type="entry name" value="DIGUANYLATE CYCLASE DGCM-RELATED"/>
    <property type="match status" value="1"/>
</dbReference>
<dbReference type="CDD" id="cd01949">
    <property type="entry name" value="GGDEF"/>
    <property type="match status" value="1"/>
</dbReference>
<dbReference type="GO" id="GO:0005886">
    <property type="term" value="C:plasma membrane"/>
    <property type="evidence" value="ECO:0007669"/>
    <property type="project" value="TreeGrafter"/>
</dbReference>
<dbReference type="RefSeq" id="WP_120541374.1">
    <property type="nucleotide sequence ID" value="NZ_RAVZ01000090.1"/>
</dbReference>
<dbReference type="EMBL" id="RAVZ01000090">
    <property type="protein sequence ID" value="RKG87878.1"/>
    <property type="molecule type" value="Genomic_DNA"/>
</dbReference>
<dbReference type="GO" id="GO:0052621">
    <property type="term" value="F:diguanylate cyclase activity"/>
    <property type="evidence" value="ECO:0007669"/>
    <property type="project" value="UniProtKB-EC"/>
</dbReference>
<dbReference type="OrthoDB" id="5430072at2"/>
<dbReference type="AlphaFoldDB" id="A0A3A8IYW5"/>
<keyword evidence="5" id="KW-1185">Reference proteome</keyword>
<feature type="domain" description="GGDEF" evidence="3">
    <location>
        <begin position="155"/>
        <end position="321"/>
    </location>
</feature>
<dbReference type="PROSITE" id="PS50887">
    <property type="entry name" value="GGDEF"/>
    <property type="match status" value="1"/>
</dbReference>
<sequence>MHSKRLQLFLNELKNELQGEDPPLRFSAYRSVGTAWTEEGTGNQADTTALAGISEALKCGSHWRATSSPVTFFPITFFDAVISVEFPTAPKAATRTYFAQRIDRCLRHSENEYRALYDTTTGLLSRAGLEAEVKSLLPAPSSSKTITTNMGEPSESIWVLALDIDHFKQINDTFGHLYGDIVLKCFAQRILNESQKSESKLSPGTRISVARAGGEEFFVIISGTTINSEVETLSESLRRITAETPLPTEAEWQSTYGGATSGLSFPHPSERKVTVSIGVSSGVLPKGKSGVQFVEQLKNEADAALYRAKTSGRNTVRWFSGILQSGGRILEHHQDTGIVAIDIGKQVKVRAGQEFLVYHPDFSGLTPFVFSDGRTKKRIGTYPKMHSGRIIAFDTQQEMSFCSVAEARGIKAFPPGSVLEAIPLGSITHLLPSSPINPIPATDLSSIERLSSTIEELSKSKSAFSVIVFALENAESLSESRGSVFINAALARLYDSIRQAFPILSAISQIQSTQFAIVFTGTASEPTVRALIEKALEQATSPSHGPASFGAGAFTATGGSQPPQLPAKHALEFARYAVSSDIREKEKLAFFLPQETWKVMQTARNADLRLKGIADYHKLKELGIQDARLENQATVCALEVAPPIPELALSASQNAVTIDPKPGMYWANRAIAEFFYGDRTRAYDAFVLAPEVTKVLEAPEGSLPQEGRRFEFYSIPYSLSIYEKRKQNPKFIDANTLTRYLEKALLTKVGLHLLTQSFFQEVEAALKDLAGGAVNS</sequence>
<dbReference type="SMART" id="SM00267">
    <property type="entry name" value="GGDEF"/>
    <property type="match status" value="1"/>
</dbReference>
<dbReference type="NCBIfam" id="TIGR00254">
    <property type="entry name" value="GGDEF"/>
    <property type="match status" value="1"/>
</dbReference>
<comment type="caution">
    <text evidence="4">The sequence shown here is derived from an EMBL/GenBank/DDBJ whole genome shotgun (WGS) entry which is preliminary data.</text>
</comment>